<proteinExistence type="inferred from homology"/>
<dbReference type="Gene3D" id="3.40.50.300">
    <property type="entry name" value="P-loop containing nucleotide triphosphate hydrolases"/>
    <property type="match status" value="1"/>
</dbReference>
<accession>Q1IRR0</accession>
<protein>
    <submittedName>
        <fullName evidence="6">ABC transporter, ATPase subunit</fullName>
    </submittedName>
</protein>
<dbReference type="RefSeq" id="WP_011522242.1">
    <property type="nucleotide sequence ID" value="NC_008009.1"/>
</dbReference>
<keyword evidence="3" id="KW-0547">Nucleotide-binding</keyword>
<name>Q1IRR0_KORVE</name>
<dbReference type="InterPro" id="IPR003593">
    <property type="entry name" value="AAA+_ATPase"/>
</dbReference>
<keyword evidence="4" id="KW-0067">ATP-binding</keyword>
<dbReference type="SUPFAM" id="SSF52540">
    <property type="entry name" value="P-loop containing nucleoside triphosphate hydrolases"/>
    <property type="match status" value="1"/>
</dbReference>
<dbReference type="PROSITE" id="PS00211">
    <property type="entry name" value="ABC_TRANSPORTER_1"/>
    <property type="match status" value="1"/>
</dbReference>
<feature type="domain" description="ABC transporter" evidence="5">
    <location>
        <begin position="11"/>
        <end position="240"/>
    </location>
</feature>
<comment type="similarity">
    <text evidence="1">Belongs to the ABC transporter superfamily.</text>
</comment>
<dbReference type="STRING" id="204669.Acid345_1438"/>
<evidence type="ECO:0000256" key="3">
    <source>
        <dbReference type="ARBA" id="ARBA00022741"/>
    </source>
</evidence>
<dbReference type="eggNOG" id="COG1131">
    <property type="taxonomic scope" value="Bacteria"/>
</dbReference>
<gene>
    <name evidence="6" type="ordered locus">Acid345_1438</name>
</gene>
<organism evidence="6 7">
    <name type="scientific">Koribacter versatilis (strain Ellin345)</name>
    <dbReference type="NCBI Taxonomy" id="204669"/>
    <lineage>
        <taxon>Bacteria</taxon>
        <taxon>Pseudomonadati</taxon>
        <taxon>Acidobacteriota</taxon>
        <taxon>Terriglobia</taxon>
        <taxon>Terriglobales</taxon>
        <taxon>Candidatus Korobacteraceae</taxon>
        <taxon>Candidatus Korobacter</taxon>
    </lineage>
</organism>
<keyword evidence="2" id="KW-0813">Transport</keyword>
<dbReference type="SMART" id="SM00382">
    <property type="entry name" value="AAA"/>
    <property type="match status" value="1"/>
</dbReference>
<dbReference type="EMBL" id="CP000360">
    <property type="protein sequence ID" value="ABF40440.1"/>
    <property type="molecule type" value="Genomic_DNA"/>
</dbReference>
<evidence type="ECO:0000256" key="4">
    <source>
        <dbReference type="ARBA" id="ARBA00022840"/>
    </source>
</evidence>
<dbReference type="GO" id="GO:0016887">
    <property type="term" value="F:ATP hydrolysis activity"/>
    <property type="evidence" value="ECO:0007669"/>
    <property type="project" value="InterPro"/>
</dbReference>
<dbReference type="Proteomes" id="UP000002432">
    <property type="component" value="Chromosome"/>
</dbReference>
<dbReference type="HOGENOM" id="CLU_000604_1_2_0"/>
<dbReference type="PROSITE" id="PS50893">
    <property type="entry name" value="ABC_TRANSPORTER_2"/>
    <property type="match status" value="1"/>
</dbReference>
<evidence type="ECO:0000256" key="1">
    <source>
        <dbReference type="ARBA" id="ARBA00005417"/>
    </source>
</evidence>
<keyword evidence="7" id="KW-1185">Reference proteome</keyword>
<dbReference type="InterPro" id="IPR017871">
    <property type="entry name" value="ABC_transporter-like_CS"/>
</dbReference>
<dbReference type="GO" id="GO:0005524">
    <property type="term" value="F:ATP binding"/>
    <property type="evidence" value="ECO:0007669"/>
    <property type="project" value="UniProtKB-KW"/>
</dbReference>
<dbReference type="OrthoDB" id="9804819at2"/>
<sequence length="310" mass="33914">MPADVTPTLCLSTQDLTHRYAGHEAPVLTDVNLKVAEGSIYGFLGPNGAGKTTTLRLVLGLLQKQQGTISILQRDLDSHRIEVLKHVGSLIETPSLYEHLTAVENLQIMQRIHRAPATRIDEVLSPLGLFSARHKKAGQYSLGMKQRLSIAIALLHRPSLLILDEPTNGLDPSGIIEIRELLKKLNREDGVTILISSHLLGEIEKIATHVGVIHRGRLMFQGTLAELRETALATGTATVCTSDNLQALKVIHPHHPDAHFADGRICVPSVSPENLARINRLLVQQGIDVYGLTPSGDDLENIFMEMVSHS</sequence>
<dbReference type="InterPro" id="IPR027417">
    <property type="entry name" value="P-loop_NTPase"/>
</dbReference>
<dbReference type="Pfam" id="PF00005">
    <property type="entry name" value="ABC_tran"/>
    <property type="match status" value="1"/>
</dbReference>
<reference evidence="6 7" key="1">
    <citation type="journal article" date="2009" name="Appl. Environ. Microbiol.">
        <title>Three genomes from the phylum Acidobacteria provide insight into the lifestyles of these microorganisms in soils.</title>
        <authorList>
            <person name="Ward N.L."/>
            <person name="Challacombe J.F."/>
            <person name="Janssen P.H."/>
            <person name="Henrissat B."/>
            <person name="Coutinho P.M."/>
            <person name="Wu M."/>
            <person name="Xie G."/>
            <person name="Haft D.H."/>
            <person name="Sait M."/>
            <person name="Badger J."/>
            <person name="Barabote R.D."/>
            <person name="Bradley B."/>
            <person name="Brettin T.S."/>
            <person name="Brinkac L.M."/>
            <person name="Bruce D."/>
            <person name="Creasy T."/>
            <person name="Daugherty S.C."/>
            <person name="Davidsen T.M."/>
            <person name="DeBoy R.T."/>
            <person name="Detter J.C."/>
            <person name="Dodson R.J."/>
            <person name="Durkin A.S."/>
            <person name="Ganapathy A."/>
            <person name="Gwinn-Giglio M."/>
            <person name="Han C.S."/>
            <person name="Khouri H."/>
            <person name="Kiss H."/>
            <person name="Kothari S.P."/>
            <person name="Madupu R."/>
            <person name="Nelson K.E."/>
            <person name="Nelson W.C."/>
            <person name="Paulsen I."/>
            <person name="Penn K."/>
            <person name="Ren Q."/>
            <person name="Rosovitz M.J."/>
            <person name="Selengut J.D."/>
            <person name="Shrivastava S."/>
            <person name="Sullivan S.A."/>
            <person name="Tapia R."/>
            <person name="Thompson L.S."/>
            <person name="Watkins K.L."/>
            <person name="Yang Q."/>
            <person name="Yu C."/>
            <person name="Zafar N."/>
            <person name="Zhou L."/>
            <person name="Kuske C.R."/>
        </authorList>
    </citation>
    <scope>NUCLEOTIDE SEQUENCE [LARGE SCALE GENOMIC DNA]</scope>
    <source>
        <strain evidence="6 7">Ellin345</strain>
    </source>
</reference>
<dbReference type="AlphaFoldDB" id="Q1IRR0"/>
<dbReference type="KEGG" id="aba:Acid345_1438"/>
<evidence type="ECO:0000256" key="2">
    <source>
        <dbReference type="ARBA" id="ARBA00022448"/>
    </source>
</evidence>
<dbReference type="EnsemblBacteria" id="ABF40440">
    <property type="protein sequence ID" value="ABF40440"/>
    <property type="gene ID" value="Acid345_1438"/>
</dbReference>
<dbReference type="PANTHER" id="PTHR43335">
    <property type="entry name" value="ABC TRANSPORTER, ATP-BINDING PROTEIN"/>
    <property type="match status" value="1"/>
</dbReference>
<dbReference type="PANTHER" id="PTHR43335:SF4">
    <property type="entry name" value="ABC TRANSPORTER, ATP-BINDING PROTEIN"/>
    <property type="match status" value="1"/>
</dbReference>
<evidence type="ECO:0000259" key="5">
    <source>
        <dbReference type="PROSITE" id="PS50893"/>
    </source>
</evidence>
<evidence type="ECO:0000313" key="6">
    <source>
        <dbReference type="EMBL" id="ABF40440.1"/>
    </source>
</evidence>
<evidence type="ECO:0000313" key="7">
    <source>
        <dbReference type="Proteomes" id="UP000002432"/>
    </source>
</evidence>
<dbReference type="InterPro" id="IPR003439">
    <property type="entry name" value="ABC_transporter-like_ATP-bd"/>
</dbReference>